<dbReference type="InterPro" id="IPR032456">
    <property type="entry name" value="Peptidase_M48_N"/>
</dbReference>
<feature type="transmembrane region" description="Helical" evidence="9">
    <location>
        <begin position="72"/>
        <end position="93"/>
    </location>
</feature>
<feature type="transmembrane region" description="Helical" evidence="9">
    <location>
        <begin position="304"/>
        <end position="322"/>
    </location>
</feature>
<accession>A0A0P0P0C2</accession>
<feature type="transmembrane region" description="Helical" evidence="9">
    <location>
        <begin position="148"/>
        <end position="171"/>
    </location>
</feature>
<dbReference type="STRING" id="69395.AQ619_09630"/>
<dbReference type="GO" id="GO:0071586">
    <property type="term" value="P:CAAX-box protein processing"/>
    <property type="evidence" value="ECO:0007669"/>
    <property type="project" value="InterPro"/>
</dbReference>
<protein>
    <submittedName>
        <fullName evidence="12">Peptidase M48</fullName>
    </submittedName>
</protein>
<feature type="active site" description="Proton donor" evidence="6">
    <location>
        <position position="334"/>
    </location>
</feature>
<keyword evidence="2 7" id="KW-0479">Metal-binding</keyword>
<feature type="domain" description="CAAX prenyl protease 1 N-terminal" evidence="11">
    <location>
        <begin position="17"/>
        <end position="177"/>
    </location>
</feature>
<dbReference type="Pfam" id="PF16491">
    <property type="entry name" value="Peptidase_M48_N"/>
    <property type="match status" value="1"/>
</dbReference>
<dbReference type="RefSeq" id="WP_062146738.1">
    <property type="nucleotide sequence ID" value="NZ_CP013002.1"/>
</dbReference>
<evidence type="ECO:0000256" key="1">
    <source>
        <dbReference type="ARBA" id="ARBA00022670"/>
    </source>
</evidence>
<keyword evidence="9" id="KW-0812">Transmembrane</keyword>
<feature type="domain" description="Peptidase M48" evidence="10">
    <location>
        <begin position="180"/>
        <end position="386"/>
    </location>
</feature>
<evidence type="ECO:0000256" key="9">
    <source>
        <dbReference type="SAM" id="Phobius"/>
    </source>
</evidence>
<evidence type="ECO:0000256" key="7">
    <source>
        <dbReference type="PIRSR" id="PIRSR627057-2"/>
    </source>
</evidence>
<keyword evidence="13" id="KW-1185">Reference proteome</keyword>
<sequence>MSQKFDAAAATATYLAQLSPAVHAKAQAYTQGGHWLLLWGFLISLLSAFLILRSGVLVRTRLRLEGHRRRPLLASFGVGVVFLLMDWLLNLPWSAYSNWWREKQYGMTSQAFVAWLGEGALSFLISAVFTGLFLVALYGLIRKARRLWWLWAGGLSAGFMVLGMLVAPIYIEPLFNTYTPAPNGEVRNAVVEMAKANGIPSDKIFIYDGSRQSNAYTANVSGLFGSARIAMSDTMFRKGADLAEVRGVVGHEMGHYARGHSLWITGIFSLLAILAFFLVDRFFAPMQRLLSADGVTGIADPAGLPVLAVILAVLGLLGTPILNTVIREIETDADRYSLEHVGEPDGLAKALVKTIEYRAATPGKIEEALFYDHPAVGVRIRRAMDWKAAHPKPQ</sequence>
<gene>
    <name evidence="12" type="ORF">AQ619_09630</name>
</gene>
<feature type="transmembrane region" description="Helical" evidence="9">
    <location>
        <begin position="262"/>
        <end position="283"/>
    </location>
</feature>
<evidence type="ECO:0000256" key="8">
    <source>
        <dbReference type="RuleBase" id="RU003983"/>
    </source>
</evidence>
<keyword evidence="1 8" id="KW-0645">Protease</keyword>
<dbReference type="PANTHER" id="PTHR10120">
    <property type="entry name" value="CAAX PRENYL PROTEASE 1"/>
    <property type="match status" value="1"/>
</dbReference>
<dbReference type="GO" id="GO:0046872">
    <property type="term" value="F:metal ion binding"/>
    <property type="evidence" value="ECO:0007669"/>
    <property type="project" value="UniProtKB-KW"/>
</dbReference>
<organism evidence="12 13">
    <name type="scientific">Caulobacter henricii</name>
    <dbReference type="NCBI Taxonomy" id="69395"/>
    <lineage>
        <taxon>Bacteria</taxon>
        <taxon>Pseudomonadati</taxon>
        <taxon>Pseudomonadota</taxon>
        <taxon>Alphaproteobacteria</taxon>
        <taxon>Caulobacterales</taxon>
        <taxon>Caulobacteraceae</taxon>
        <taxon>Caulobacter</taxon>
    </lineage>
</organism>
<dbReference type="AlphaFoldDB" id="A0A0P0P0C2"/>
<reference evidence="12 13" key="1">
    <citation type="submission" date="2015-10" db="EMBL/GenBank/DDBJ databases">
        <title>Conservation of the essential genome among Caulobacter and Brevundimonas species.</title>
        <authorList>
            <person name="Scott D."/>
            <person name="Ely B."/>
        </authorList>
    </citation>
    <scope>NUCLEOTIDE SEQUENCE [LARGE SCALE GENOMIC DNA]</scope>
    <source>
        <strain evidence="12 13">CB4</strain>
    </source>
</reference>
<dbReference type="InterPro" id="IPR027057">
    <property type="entry name" value="CAXX_Prtase_1"/>
</dbReference>
<dbReference type="InterPro" id="IPR001915">
    <property type="entry name" value="Peptidase_M48"/>
</dbReference>
<keyword evidence="4 7" id="KW-0862">Zinc</keyword>
<feature type="binding site" evidence="7">
    <location>
        <position position="330"/>
    </location>
    <ligand>
        <name>Zn(2+)</name>
        <dbReference type="ChEBI" id="CHEBI:29105"/>
        <note>catalytic</note>
    </ligand>
</feature>
<dbReference type="Gene3D" id="3.30.2010.10">
    <property type="entry name" value="Metalloproteases ('zincins'), catalytic domain"/>
    <property type="match status" value="1"/>
</dbReference>
<evidence type="ECO:0000256" key="6">
    <source>
        <dbReference type="PIRSR" id="PIRSR627057-1"/>
    </source>
</evidence>
<evidence type="ECO:0000256" key="4">
    <source>
        <dbReference type="ARBA" id="ARBA00022833"/>
    </source>
</evidence>
<feature type="transmembrane region" description="Helical" evidence="9">
    <location>
        <begin position="113"/>
        <end position="141"/>
    </location>
</feature>
<evidence type="ECO:0000256" key="5">
    <source>
        <dbReference type="ARBA" id="ARBA00023049"/>
    </source>
</evidence>
<dbReference type="EMBL" id="CP013002">
    <property type="protein sequence ID" value="ALL13591.1"/>
    <property type="molecule type" value="Genomic_DNA"/>
</dbReference>
<dbReference type="CDD" id="cd07343">
    <property type="entry name" value="M48A_Zmpste24p_like"/>
    <property type="match status" value="1"/>
</dbReference>
<evidence type="ECO:0000313" key="12">
    <source>
        <dbReference type="EMBL" id="ALL13591.1"/>
    </source>
</evidence>
<feature type="binding site" evidence="7">
    <location>
        <position position="255"/>
    </location>
    <ligand>
        <name>Zn(2+)</name>
        <dbReference type="ChEBI" id="CHEBI:29105"/>
        <note>catalytic</note>
    </ligand>
</feature>
<evidence type="ECO:0000313" key="13">
    <source>
        <dbReference type="Proteomes" id="UP000056905"/>
    </source>
</evidence>
<keyword evidence="5 8" id="KW-0482">Metalloprotease</keyword>
<dbReference type="Proteomes" id="UP000056905">
    <property type="component" value="Chromosome"/>
</dbReference>
<name>A0A0P0P0C2_9CAUL</name>
<keyword evidence="9" id="KW-0472">Membrane</keyword>
<keyword evidence="3 8" id="KW-0378">Hydrolase</keyword>
<dbReference type="OrthoDB" id="9781930at2"/>
<proteinExistence type="inferred from homology"/>
<dbReference type="KEGG" id="chq:AQ619_09630"/>
<evidence type="ECO:0000259" key="10">
    <source>
        <dbReference type="Pfam" id="PF01435"/>
    </source>
</evidence>
<dbReference type="Pfam" id="PF01435">
    <property type="entry name" value="Peptidase_M48"/>
    <property type="match status" value="1"/>
</dbReference>
<evidence type="ECO:0000259" key="11">
    <source>
        <dbReference type="Pfam" id="PF16491"/>
    </source>
</evidence>
<evidence type="ECO:0000256" key="3">
    <source>
        <dbReference type="ARBA" id="ARBA00022801"/>
    </source>
</evidence>
<feature type="active site" evidence="6">
    <location>
        <position position="252"/>
    </location>
</feature>
<keyword evidence="9" id="KW-1133">Transmembrane helix</keyword>
<dbReference type="GO" id="GO:0004222">
    <property type="term" value="F:metalloendopeptidase activity"/>
    <property type="evidence" value="ECO:0007669"/>
    <property type="project" value="InterPro"/>
</dbReference>
<comment type="cofactor">
    <cofactor evidence="7 8">
        <name>Zn(2+)</name>
        <dbReference type="ChEBI" id="CHEBI:29105"/>
    </cofactor>
    <text evidence="7 8">Binds 1 zinc ion per subunit.</text>
</comment>
<feature type="transmembrane region" description="Helical" evidence="9">
    <location>
        <begin position="34"/>
        <end position="52"/>
    </location>
</feature>
<feature type="binding site" evidence="7">
    <location>
        <position position="251"/>
    </location>
    <ligand>
        <name>Zn(2+)</name>
        <dbReference type="ChEBI" id="CHEBI:29105"/>
        <note>catalytic</note>
    </ligand>
</feature>
<evidence type="ECO:0000256" key="2">
    <source>
        <dbReference type="ARBA" id="ARBA00022723"/>
    </source>
</evidence>
<comment type="similarity">
    <text evidence="8">Belongs to the peptidase M48 family.</text>
</comment>